<dbReference type="EMBL" id="OLKH01000075">
    <property type="protein sequence ID" value="SPE76960.1"/>
    <property type="molecule type" value="Genomic_DNA"/>
</dbReference>
<dbReference type="PANTHER" id="PTHR35089:SF1">
    <property type="entry name" value="CHAPERONE PROTEIN SKP"/>
    <property type="match status" value="1"/>
</dbReference>
<name>A0A2N9P9C0_9FLAO</name>
<dbReference type="SMART" id="SM00935">
    <property type="entry name" value="OmpH"/>
    <property type="match status" value="1"/>
</dbReference>
<proteinExistence type="inferred from homology"/>
<reference evidence="4" key="2">
    <citation type="submission" date="2018-12" db="EMBL/GenBank/DDBJ databases">
        <title>Draft genome sequence of Flaovobacterium columnare ARS1 isolated from channel catfish in Alabama.</title>
        <authorList>
            <person name="Cai W."/>
            <person name="Arias C."/>
        </authorList>
    </citation>
    <scope>NUCLEOTIDE SEQUENCE [LARGE SCALE GENOMIC DNA]</scope>
    <source>
        <strain evidence="4">ARS1</strain>
    </source>
</reference>
<evidence type="ECO:0000313" key="7">
    <source>
        <dbReference type="Proteomes" id="UP000288951"/>
    </source>
</evidence>
<sequence length="166" mass="18826">MMKQLKSLLIATVMFLGMSEMNAQSKTAHIDVQQLLSKMPEMTTAKAQLETLSKSLDAEYSKMVTEYQTKMKKYESEAQTAGDAENEKRAKEMQDMGQRIQQYRDNAQKQISDKETEIVKPIMEKAKAAVIKVARAKGFQYVMDSSALILADGPNLFEDVKKELKF</sequence>
<keyword evidence="7" id="KW-1185">Reference proteome</keyword>
<dbReference type="InterPro" id="IPR024930">
    <property type="entry name" value="Skp_dom_sf"/>
</dbReference>
<evidence type="ECO:0000313" key="5">
    <source>
        <dbReference type="EMBL" id="SPE76960.1"/>
    </source>
</evidence>
<dbReference type="InterPro" id="IPR005632">
    <property type="entry name" value="Chaperone_Skp"/>
</dbReference>
<dbReference type="GO" id="GO:0051082">
    <property type="term" value="F:unfolded protein binding"/>
    <property type="evidence" value="ECO:0007669"/>
    <property type="project" value="InterPro"/>
</dbReference>
<dbReference type="AlphaFoldDB" id="A0A2N9P9C0"/>
<dbReference type="Pfam" id="PF03938">
    <property type="entry name" value="OmpH"/>
    <property type="match status" value="1"/>
</dbReference>
<dbReference type="Proteomes" id="UP000288951">
    <property type="component" value="Unassembled WGS sequence"/>
</dbReference>
<accession>A0A2N9P9C0</accession>
<dbReference type="Gene3D" id="3.30.910.20">
    <property type="entry name" value="Skp domain"/>
    <property type="match status" value="1"/>
</dbReference>
<dbReference type="Proteomes" id="UP000238180">
    <property type="component" value="Unassembled WGS sequence"/>
</dbReference>
<evidence type="ECO:0000313" key="6">
    <source>
        <dbReference type="Proteomes" id="UP000238180"/>
    </source>
</evidence>
<comment type="similarity">
    <text evidence="1">Belongs to the Skp family.</text>
</comment>
<protein>
    <submittedName>
        <fullName evidence="4">OmpH family outer membrane protein</fullName>
    </submittedName>
    <submittedName>
        <fullName evidence="5">Periplasmic chaperone</fullName>
    </submittedName>
</protein>
<feature type="chain" id="PRO_5036046410" evidence="3">
    <location>
        <begin position="24"/>
        <end position="166"/>
    </location>
</feature>
<reference evidence="5" key="1">
    <citation type="submission" date="2018-02" db="EMBL/GenBank/DDBJ databases">
        <authorList>
            <person name="Cohen D.B."/>
            <person name="Kent A.D."/>
        </authorList>
    </citation>
    <scope>NUCLEOTIDE SEQUENCE [LARGE SCALE GENOMIC DNA]</scope>
    <source>
        <strain evidence="5">CIP109753</strain>
    </source>
</reference>
<dbReference type="GO" id="GO:0005829">
    <property type="term" value="C:cytosol"/>
    <property type="evidence" value="ECO:0007669"/>
    <property type="project" value="TreeGrafter"/>
</dbReference>
<organism evidence="5 6">
    <name type="scientific">Flavobacterium columnare</name>
    <dbReference type="NCBI Taxonomy" id="996"/>
    <lineage>
        <taxon>Bacteria</taxon>
        <taxon>Pseudomonadati</taxon>
        <taxon>Bacteroidota</taxon>
        <taxon>Flavobacteriia</taxon>
        <taxon>Flavobacteriales</taxon>
        <taxon>Flavobacteriaceae</taxon>
        <taxon>Flavobacterium</taxon>
    </lineage>
</organism>
<dbReference type="EMBL" id="RQSM01000003">
    <property type="protein sequence ID" value="RVU91295.1"/>
    <property type="molecule type" value="Genomic_DNA"/>
</dbReference>
<gene>
    <name evidence="4" type="ORF">EH230_10500</name>
    <name evidence="5" type="ORF">FLACOL_00949</name>
</gene>
<evidence type="ECO:0000313" key="4">
    <source>
        <dbReference type="EMBL" id="RVU91295.1"/>
    </source>
</evidence>
<dbReference type="PANTHER" id="PTHR35089">
    <property type="entry name" value="CHAPERONE PROTEIN SKP"/>
    <property type="match status" value="1"/>
</dbReference>
<evidence type="ECO:0000256" key="3">
    <source>
        <dbReference type="SAM" id="SignalP"/>
    </source>
</evidence>
<evidence type="ECO:0000256" key="2">
    <source>
        <dbReference type="ARBA" id="ARBA00022729"/>
    </source>
</evidence>
<keyword evidence="2 3" id="KW-0732">Signal</keyword>
<evidence type="ECO:0000256" key="1">
    <source>
        <dbReference type="ARBA" id="ARBA00009091"/>
    </source>
</evidence>
<dbReference type="GO" id="GO:0050821">
    <property type="term" value="P:protein stabilization"/>
    <property type="evidence" value="ECO:0007669"/>
    <property type="project" value="TreeGrafter"/>
</dbReference>
<dbReference type="OrthoDB" id="1524711at2"/>
<feature type="signal peptide" evidence="3">
    <location>
        <begin position="1"/>
        <end position="23"/>
    </location>
</feature>
<dbReference type="SUPFAM" id="SSF111384">
    <property type="entry name" value="OmpH-like"/>
    <property type="match status" value="1"/>
</dbReference>